<evidence type="ECO:0000256" key="1">
    <source>
        <dbReference type="SAM" id="MobiDB-lite"/>
    </source>
</evidence>
<dbReference type="InterPro" id="IPR000719">
    <property type="entry name" value="Prot_kinase_dom"/>
</dbReference>
<dbReference type="InterPro" id="IPR001245">
    <property type="entry name" value="Ser-Thr/Tyr_kinase_cat_dom"/>
</dbReference>
<dbReference type="InterPro" id="IPR011009">
    <property type="entry name" value="Kinase-like_dom_sf"/>
</dbReference>
<evidence type="ECO:0000313" key="4">
    <source>
        <dbReference type="Proteomes" id="UP000294933"/>
    </source>
</evidence>
<sequence length="418" mass="47161">MAFTEHQLREELSELDITSHVRKIGEFSNAIGGYSDVWKCTCGLDLTVAVKVIRLGDHDKARSLKKISQEIQNWWRLNDHPNVLSLLGVCFWGTLPSPESAWMTNGTVDVYIKNNPDIDICFALHGIAEGLRYLHEQNIVHGDVKAKNVVKSDEGNPQLADFGLSRNLIAMIDESTAVNITGSWRWMAVEFFEFDARRQLTPRQLRPSKSSDVWSFGMTVLELWSGSPPFVDIVRDVALLVALRDKQRPDFPKPPRRGTLRFRDHGWLHNLCDQCWVLEPTERPTMEEIATNLRRRVEPINQTQNQRSDDTESCNSSESSDDSDEPRTPKSIRSNLNIANPTVKDKNSTSPGSHSQSPNVSSPVEGHGDRILPSPTILEPPVTVMMADIDILGDERMFPIISTFTLDYLNQILCFASV</sequence>
<dbReference type="VEuPathDB" id="FungiDB:BD410DRAFT_841358"/>
<feature type="compositionally biased region" description="Polar residues" evidence="1">
    <location>
        <begin position="331"/>
        <end position="340"/>
    </location>
</feature>
<accession>A0A4Y7PYJ9</accession>
<keyword evidence="3" id="KW-0808">Transferase</keyword>
<dbReference type="AlphaFoldDB" id="A0A4Y7PYJ9"/>
<feature type="domain" description="Protein kinase" evidence="2">
    <location>
        <begin position="23"/>
        <end position="301"/>
    </location>
</feature>
<dbReference type="EMBL" id="ML170188">
    <property type="protein sequence ID" value="TDL20487.1"/>
    <property type="molecule type" value="Genomic_DNA"/>
</dbReference>
<gene>
    <name evidence="3" type="ORF">BD410DRAFT_841358</name>
</gene>
<keyword evidence="4" id="KW-1185">Reference proteome</keyword>
<name>A0A4Y7PYJ9_9AGAM</name>
<dbReference type="Proteomes" id="UP000294933">
    <property type="component" value="Unassembled WGS sequence"/>
</dbReference>
<organism evidence="3 4">
    <name type="scientific">Rickenella mellea</name>
    <dbReference type="NCBI Taxonomy" id="50990"/>
    <lineage>
        <taxon>Eukaryota</taxon>
        <taxon>Fungi</taxon>
        <taxon>Dikarya</taxon>
        <taxon>Basidiomycota</taxon>
        <taxon>Agaricomycotina</taxon>
        <taxon>Agaricomycetes</taxon>
        <taxon>Hymenochaetales</taxon>
        <taxon>Rickenellaceae</taxon>
        <taxon>Rickenella</taxon>
    </lineage>
</organism>
<dbReference type="GO" id="GO:0005524">
    <property type="term" value="F:ATP binding"/>
    <property type="evidence" value="ECO:0007669"/>
    <property type="project" value="InterPro"/>
</dbReference>
<evidence type="ECO:0000259" key="2">
    <source>
        <dbReference type="PROSITE" id="PS50011"/>
    </source>
</evidence>
<dbReference type="Pfam" id="PF07714">
    <property type="entry name" value="PK_Tyr_Ser-Thr"/>
    <property type="match status" value="1"/>
</dbReference>
<keyword evidence="3" id="KW-0418">Kinase</keyword>
<evidence type="ECO:0000313" key="3">
    <source>
        <dbReference type="EMBL" id="TDL20487.1"/>
    </source>
</evidence>
<reference evidence="3 4" key="1">
    <citation type="submission" date="2018-06" db="EMBL/GenBank/DDBJ databases">
        <title>A transcriptomic atlas of mushroom development highlights an independent origin of complex multicellularity.</title>
        <authorList>
            <consortium name="DOE Joint Genome Institute"/>
            <person name="Krizsan K."/>
            <person name="Almasi E."/>
            <person name="Merenyi Z."/>
            <person name="Sahu N."/>
            <person name="Viragh M."/>
            <person name="Koszo T."/>
            <person name="Mondo S."/>
            <person name="Kiss B."/>
            <person name="Balint B."/>
            <person name="Kues U."/>
            <person name="Barry K."/>
            <person name="Hegedus J.C."/>
            <person name="Henrissat B."/>
            <person name="Johnson J."/>
            <person name="Lipzen A."/>
            <person name="Ohm R."/>
            <person name="Nagy I."/>
            <person name="Pangilinan J."/>
            <person name="Yan J."/>
            <person name="Xiong Y."/>
            <person name="Grigoriev I.V."/>
            <person name="Hibbett D.S."/>
            <person name="Nagy L.G."/>
        </authorList>
    </citation>
    <scope>NUCLEOTIDE SEQUENCE [LARGE SCALE GENOMIC DNA]</scope>
    <source>
        <strain evidence="3 4">SZMC22713</strain>
    </source>
</reference>
<dbReference type="PROSITE" id="PS50011">
    <property type="entry name" value="PROTEIN_KINASE_DOM"/>
    <property type="match status" value="1"/>
</dbReference>
<dbReference type="GO" id="GO:0004674">
    <property type="term" value="F:protein serine/threonine kinase activity"/>
    <property type="evidence" value="ECO:0007669"/>
    <property type="project" value="TreeGrafter"/>
</dbReference>
<dbReference type="OrthoDB" id="346907at2759"/>
<dbReference type="SMART" id="SM00220">
    <property type="entry name" value="S_TKc"/>
    <property type="match status" value="1"/>
</dbReference>
<dbReference type="InterPro" id="IPR051681">
    <property type="entry name" value="Ser/Thr_Kinases-Pseudokinases"/>
</dbReference>
<feature type="compositionally biased region" description="Polar residues" evidence="1">
    <location>
        <begin position="348"/>
        <end position="362"/>
    </location>
</feature>
<dbReference type="SUPFAM" id="SSF56112">
    <property type="entry name" value="Protein kinase-like (PK-like)"/>
    <property type="match status" value="1"/>
</dbReference>
<proteinExistence type="predicted"/>
<dbReference type="Gene3D" id="1.10.510.10">
    <property type="entry name" value="Transferase(Phosphotransferase) domain 1"/>
    <property type="match status" value="1"/>
</dbReference>
<protein>
    <submittedName>
        <fullName evidence="3">Kinase-like protein</fullName>
    </submittedName>
</protein>
<dbReference type="PANTHER" id="PTHR44329">
    <property type="entry name" value="SERINE/THREONINE-PROTEIN KINASE TNNI3K-RELATED"/>
    <property type="match status" value="1"/>
</dbReference>
<dbReference type="STRING" id="50990.A0A4Y7PYJ9"/>
<feature type="region of interest" description="Disordered" evidence="1">
    <location>
        <begin position="291"/>
        <end position="376"/>
    </location>
</feature>